<reference evidence="1 2" key="1">
    <citation type="submission" date="2024-02" db="EMBL/GenBank/DDBJ databases">
        <title>Haloferula sargassicola NBRC 104335.</title>
        <authorList>
            <person name="Ichikawa N."/>
            <person name="Katano-Makiyama Y."/>
            <person name="Hidaka K."/>
        </authorList>
    </citation>
    <scope>NUCLEOTIDE SEQUENCE [LARGE SCALE GENOMIC DNA]</scope>
    <source>
        <strain evidence="1 2">NBRC 104335</strain>
    </source>
</reference>
<evidence type="ECO:0008006" key="3">
    <source>
        <dbReference type="Google" id="ProtNLM"/>
    </source>
</evidence>
<name>A0ABP9UN78_9BACT</name>
<accession>A0ABP9UN78</accession>
<protein>
    <recommendedName>
        <fullName evidence="3">Peptidase C-terminal archaeal/bacterial domain-containing protein</fullName>
    </recommendedName>
</protein>
<gene>
    <name evidence="1" type="ORF">Hsar01_02102</name>
</gene>
<sequence>MPHLSFLFVLIVVATSPAFGISSGETVSGTIATIGEIDELGFTALAGQHIRIGIRSLADNYAVSISGELQAPDGEVVGSVATTSGGLIFHQAESLGTYRIRLSETGDNNTGAWQVQLFLGSGTSTSGDDSGEITNGQDISGSMDVGDIDSWTFSAARGRPVRIGFGEVSADSYFEPRLEVFAPNGELLDTDVDSVGAAIAFTPATTGVYRAILTEQQGSRSNSYRVSLANLDAAVASTSDNGTISNGDELRGTIHYGDFDIWSFQVSAGQAVRFGMGEVNPSSYFYPLVEVFDPSGARVGVKAAEVGASVAFTAGRTGTYTAIVSESGNDVENSYRVFLALGGVVSTADAQTFAIGNGEDRTGLSNYGDFDLATFEVSAGEAVRFGYGEVSPSSYFDPYLEVFDPSGNRVASDLDGVGASVYFTAAQAGVYTAIFAEDGSDVENSYRVSLAIPSRDFEGELGDSLVPNGGDARGSLDYGDFDQWRFLADAGQAVRLGLGEISPNSYFAPALEVYSPSGALIASDVSSVAASVAFTAVESGEYRAVVYESGTDVQNSYRLSLAVAGRDVPASQDSGPLANGVTASGLLHYGDSDLWTFTVEAGKTVCFGFGEIAADSYFEPHLEIFDPSGTRVSDTYGDPGIQTTFVASVSGTYSAIVSEAQRERENSYEVSLVVANSPFETTGRELTAGVALNGGLRNGSIALYAFRANAGDQISLALAEVSADSYFDPRLDVYSSDGNLILSKVGGASVEGGFVAIAGGNYFVLVSEQGANRSGSFTLTADGFTGGPVVFDQSAVPVLFLRPIAGGSMMLSWEAIPNWSLMNSEDLRIWSPGPDPAVSEGINEILIEPDGTEFYRLENK</sequence>
<evidence type="ECO:0000313" key="1">
    <source>
        <dbReference type="EMBL" id="GAA5482877.1"/>
    </source>
</evidence>
<comment type="caution">
    <text evidence="1">The sequence shown here is derived from an EMBL/GenBank/DDBJ whole genome shotgun (WGS) entry which is preliminary data.</text>
</comment>
<keyword evidence="2" id="KW-1185">Reference proteome</keyword>
<dbReference type="EMBL" id="BAABRI010000010">
    <property type="protein sequence ID" value="GAA5482877.1"/>
    <property type="molecule type" value="Genomic_DNA"/>
</dbReference>
<dbReference type="Gene3D" id="2.60.120.380">
    <property type="match status" value="6"/>
</dbReference>
<dbReference type="Proteomes" id="UP001476282">
    <property type="component" value="Unassembled WGS sequence"/>
</dbReference>
<proteinExistence type="predicted"/>
<organism evidence="1 2">
    <name type="scientific">Haloferula sargassicola</name>
    <dbReference type="NCBI Taxonomy" id="490096"/>
    <lineage>
        <taxon>Bacteria</taxon>
        <taxon>Pseudomonadati</taxon>
        <taxon>Verrucomicrobiota</taxon>
        <taxon>Verrucomicrobiia</taxon>
        <taxon>Verrucomicrobiales</taxon>
        <taxon>Verrucomicrobiaceae</taxon>
        <taxon>Haloferula</taxon>
    </lineage>
</organism>
<evidence type="ECO:0000313" key="2">
    <source>
        <dbReference type="Proteomes" id="UP001476282"/>
    </source>
</evidence>
<dbReference type="RefSeq" id="WP_353567005.1">
    <property type="nucleotide sequence ID" value="NZ_BAABRI010000010.1"/>
</dbReference>